<evidence type="ECO:0000313" key="1">
    <source>
        <dbReference type="EMBL" id="KAF2768517.1"/>
    </source>
</evidence>
<organism evidence="1 2">
    <name type="scientific">Teratosphaeria nubilosa</name>
    <dbReference type="NCBI Taxonomy" id="161662"/>
    <lineage>
        <taxon>Eukaryota</taxon>
        <taxon>Fungi</taxon>
        <taxon>Dikarya</taxon>
        <taxon>Ascomycota</taxon>
        <taxon>Pezizomycotina</taxon>
        <taxon>Dothideomycetes</taxon>
        <taxon>Dothideomycetidae</taxon>
        <taxon>Mycosphaerellales</taxon>
        <taxon>Teratosphaeriaceae</taxon>
        <taxon>Teratosphaeria</taxon>
    </lineage>
</organism>
<gene>
    <name evidence="1" type="ORF">EJ03DRAFT_328178</name>
</gene>
<keyword evidence="2" id="KW-1185">Reference proteome</keyword>
<dbReference type="EMBL" id="ML995843">
    <property type="protein sequence ID" value="KAF2768517.1"/>
    <property type="molecule type" value="Genomic_DNA"/>
</dbReference>
<evidence type="ECO:0000313" key="2">
    <source>
        <dbReference type="Proteomes" id="UP000799436"/>
    </source>
</evidence>
<protein>
    <submittedName>
        <fullName evidence="1">Uncharacterized protein</fullName>
    </submittedName>
</protein>
<dbReference type="Proteomes" id="UP000799436">
    <property type="component" value="Unassembled WGS sequence"/>
</dbReference>
<reference evidence="1" key="1">
    <citation type="journal article" date="2020" name="Stud. Mycol.">
        <title>101 Dothideomycetes genomes: a test case for predicting lifestyles and emergence of pathogens.</title>
        <authorList>
            <person name="Haridas S."/>
            <person name="Albert R."/>
            <person name="Binder M."/>
            <person name="Bloem J."/>
            <person name="Labutti K."/>
            <person name="Salamov A."/>
            <person name="Andreopoulos B."/>
            <person name="Baker S."/>
            <person name="Barry K."/>
            <person name="Bills G."/>
            <person name="Bluhm B."/>
            <person name="Cannon C."/>
            <person name="Castanera R."/>
            <person name="Culley D."/>
            <person name="Daum C."/>
            <person name="Ezra D."/>
            <person name="Gonzalez J."/>
            <person name="Henrissat B."/>
            <person name="Kuo A."/>
            <person name="Liang C."/>
            <person name="Lipzen A."/>
            <person name="Lutzoni F."/>
            <person name="Magnuson J."/>
            <person name="Mondo S."/>
            <person name="Nolan M."/>
            <person name="Ohm R."/>
            <person name="Pangilinan J."/>
            <person name="Park H.-J."/>
            <person name="Ramirez L."/>
            <person name="Alfaro M."/>
            <person name="Sun H."/>
            <person name="Tritt A."/>
            <person name="Yoshinaga Y."/>
            <person name="Zwiers L.-H."/>
            <person name="Turgeon B."/>
            <person name="Goodwin S."/>
            <person name="Spatafora J."/>
            <person name="Crous P."/>
            <person name="Grigoriev I."/>
        </authorList>
    </citation>
    <scope>NUCLEOTIDE SEQUENCE</scope>
    <source>
        <strain evidence="1">CBS 116005</strain>
    </source>
</reference>
<name>A0A6G1L6L4_9PEZI</name>
<proteinExistence type="predicted"/>
<dbReference type="AlphaFoldDB" id="A0A6G1L6L4"/>
<sequence length="121" mass="14172">MLVFLIAVVAVIVLFTLAPLIDLLPSLQLHPSNHLRDHLHQLWRQPPTYRPRHLNPHSPPQSRFRQDPIASQEHRLRRPVVVSRILERHDLVRDQAQSVTQQNRLPLVAQRCVGHRAQLWL</sequence>
<accession>A0A6G1L6L4</accession>